<evidence type="ECO:0000256" key="6">
    <source>
        <dbReference type="ARBA" id="ARBA00023180"/>
    </source>
</evidence>
<evidence type="ECO:0000313" key="11">
    <source>
        <dbReference type="EnsemblMetazoa" id="XP_014243861.1"/>
    </source>
</evidence>
<feature type="active site" description="Charge relay system" evidence="8">
    <location>
        <position position="373"/>
    </location>
</feature>
<evidence type="ECO:0000256" key="7">
    <source>
        <dbReference type="PIRNR" id="PIRNR000862"/>
    </source>
</evidence>
<evidence type="ECO:0000256" key="2">
    <source>
        <dbReference type="ARBA" id="ARBA00022729"/>
    </source>
</evidence>
<dbReference type="Proteomes" id="UP000494040">
    <property type="component" value="Unassembled WGS sequence"/>
</dbReference>
<evidence type="ECO:0000256" key="8">
    <source>
        <dbReference type="PIRSR" id="PIRSR000862-1"/>
    </source>
</evidence>
<evidence type="ECO:0000256" key="9">
    <source>
        <dbReference type="SAM" id="SignalP"/>
    </source>
</evidence>
<protein>
    <recommendedName>
        <fullName evidence="7">Lipase</fullName>
    </recommendedName>
</protein>
<keyword evidence="2 9" id="KW-0732">Signal</keyword>
<feature type="active site" description="Charge relay system" evidence="8">
    <location>
        <position position="404"/>
    </location>
</feature>
<evidence type="ECO:0000256" key="4">
    <source>
        <dbReference type="ARBA" id="ARBA00022963"/>
    </source>
</evidence>
<dbReference type="EnsemblMetazoa" id="XM_014388375.2">
    <property type="protein sequence ID" value="XP_014243861.1"/>
    <property type="gene ID" value="LOC106663501"/>
</dbReference>
<dbReference type="InterPro" id="IPR025483">
    <property type="entry name" value="Lipase_euk"/>
</dbReference>
<name>A0A8I6RD40_CIMLE</name>
<dbReference type="PIRSF" id="PIRSF000862">
    <property type="entry name" value="Steryl_ester_lip"/>
    <property type="match status" value="1"/>
</dbReference>
<accession>A0A8I6RD40</accession>
<evidence type="ECO:0000256" key="3">
    <source>
        <dbReference type="ARBA" id="ARBA00022801"/>
    </source>
</evidence>
<dbReference type="Gene3D" id="3.40.50.1820">
    <property type="entry name" value="alpha/beta hydrolase"/>
    <property type="match status" value="1"/>
</dbReference>
<dbReference type="GO" id="GO:0016788">
    <property type="term" value="F:hydrolase activity, acting on ester bonds"/>
    <property type="evidence" value="ECO:0007669"/>
    <property type="project" value="InterPro"/>
</dbReference>
<dbReference type="GO" id="GO:0016042">
    <property type="term" value="P:lipid catabolic process"/>
    <property type="evidence" value="ECO:0007669"/>
    <property type="project" value="UniProtKB-KW"/>
</dbReference>
<feature type="active site" description="Nucleophile" evidence="8">
    <location>
        <position position="197"/>
    </location>
</feature>
<keyword evidence="5" id="KW-0443">Lipid metabolism</keyword>
<feature type="signal peptide" evidence="9">
    <location>
        <begin position="1"/>
        <end position="15"/>
    </location>
</feature>
<dbReference type="OrthoDB" id="9974421at2759"/>
<dbReference type="SUPFAM" id="SSF53474">
    <property type="entry name" value="alpha/beta-Hydrolases"/>
    <property type="match status" value="1"/>
</dbReference>
<evidence type="ECO:0000313" key="12">
    <source>
        <dbReference type="Proteomes" id="UP000494040"/>
    </source>
</evidence>
<organism evidence="11 12">
    <name type="scientific">Cimex lectularius</name>
    <name type="common">Bed bug</name>
    <name type="synonym">Acanthia lectularia</name>
    <dbReference type="NCBI Taxonomy" id="79782"/>
    <lineage>
        <taxon>Eukaryota</taxon>
        <taxon>Metazoa</taxon>
        <taxon>Ecdysozoa</taxon>
        <taxon>Arthropoda</taxon>
        <taxon>Hexapoda</taxon>
        <taxon>Insecta</taxon>
        <taxon>Pterygota</taxon>
        <taxon>Neoptera</taxon>
        <taxon>Paraneoptera</taxon>
        <taxon>Hemiptera</taxon>
        <taxon>Heteroptera</taxon>
        <taxon>Panheteroptera</taxon>
        <taxon>Cimicomorpha</taxon>
        <taxon>Cimicidae</taxon>
        <taxon>Cimex</taxon>
    </lineage>
</organism>
<evidence type="ECO:0000256" key="5">
    <source>
        <dbReference type="ARBA" id="ARBA00023098"/>
    </source>
</evidence>
<dbReference type="InterPro" id="IPR029058">
    <property type="entry name" value="AB_hydrolase_fold"/>
</dbReference>
<feature type="chain" id="PRO_5035227356" description="Lipase" evidence="9">
    <location>
        <begin position="16"/>
        <end position="429"/>
    </location>
</feature>
<dbReference type="KEGG" id="clec:106663501"/>
<dbReference type="OMA" id="FRIPNQY"/>
<proteinExistence type="inferred from homology"/>
<dbReference type="FunFam" id="3.40.50.1820:FF:000057">
    <property type="entry name" value="Lipase"/>
    <property type="match status" value="1"/>
</dbReference>
<dbReference type="PANTHER" id="PTHR11005">
    <property type="entry name" value="LYSOSOMAL ACID LIPASE-RELATED"/>
    <property type="match status" value="1"/>
</dbReference>
<keyword evidence="4 7" id="KW-0442">Lipid degradation</keyword>
<keyword evidence="3 7" id="KW-0378">Hydrolase</keyword>
<keyword evidence="12" id="KW-1185">Reference proteome</keyword>
<dbReference type="AlphaFoldDB" id="A0A8I6RD40"/>
<keyword evidence="6" id="KW-0325">Glycoprotein</keyword>
<reference evidence="11" key="1">
    <citation type="submission" date="2022-01" db="UniProtKB">
        <authorList>
            <consortium name="EnsemblMetazoa"/>
        </authorList>
    </citation>
    <scope>IDENTIFICATION</scope>
</reference>
<evidence type="ECO:0000259" key="10">
    <source>
        <dbReference type="Pfam" id="PF00561"/>
    </source>
</evidence>
<evidence type="ECO:0000256" key="1">
    <source>
        <dbReference type="ARBA" id="ARBA00010701"/>
    </source>
</evidence>
<dbReference type="RefSeq" id="XP_014243861.1">
    <property type="nucleotide sequence ID" value="XM_014388375.2"/>
</dbReference>
<comment type="similarity">
    <text evidence="1 7">Belongs to the AB hydrolase superfamily. Lipase family.</text>
</comment>
<feature type="domain" description="AB hydrolase-1" evidence="10">
    <location>
        <begin position="105"/>
        <end position="410"/>
    </location>
</feature>
<dbReference type="GeneID" id="106663501"/>
<dbReference type="Pfam" id="PF00561">
    <property type="entry name" value="Abhydrolase_1"/>
    <property type="match status" value="1"/>
</dbReference>
<sequence>MKLLFGFALLPLISAANDTIPPLVPNSIVSGLITFVTTNFLPVLGIPTVIDSNAYVPEDFTLTDTLIKQNGYGYELHKVVTEDGYVLSLHRILPPNGTDPGNRMPVLLQHGVLASSDSWLVGPNSGLAFLLVDYGYDVWLADQRGNAYSKGHVRYSVKNSEYWNFTFHESGMFDLPAFIDRVLNVTGKPQLFYIGHSMGTTVLLTMASMRPEYNDKLKAAVLLAPVATTPTLSEIYQTVIRLLILYADAIKESYDRQHKYEFFPRSGELIKAIRRNCAPDASMFDFCLDVLGMGYGENRANLDRNTIGKSVSYLPSGTSLNTMAHLTQLYKTGFRLYNYGKLKNLEVYGSDMPPFYPLERVTTPIAIYYGDNDTLMNRRSAVELASMLPNLIINKVVADPKFTHMDFIFGINAKEVLYDDVANLLDSIR</sequence>
<dbReference type="InterPro" id="IPR000073">
    <property type="entry name" value="AB_hydrolase_1"/>
</dbReference>